<organism evidence="2 3">
    <name type="scientific">Albula goreensis</name>
    <dbReference type="NCBI Taxonomy" id="1534307"/>
    <lineage>
        <taxon>Eukaryota</taxon>
        <taxon>Metazoa</taxon>
        <taxon>Chordata</taxon>
        <taxon>Craniata</taxon>
        <taxon>Vertebrata</taxon>
        <taxon>Euteleostomi</taxon>
        <taxon>Actinopterygii</taxon>
        <taxon>Neopterygii</taxon>
        <taxon>Teleostei</taxon>
        <taxon>Albuliformes</taxon>
        <taxon>Albulidae</taxon>
        <taxon>Albula</taxon>
    </lineage>
</organism>
<proteinExistence type="predicted"/>
<keyword evidence="3" id="KW-1185">Reference proteome</keyword>
<sequence>MQSGESVDNAAVEKAALGNIYIVEKNCIPSPPRRLERDLRLRNTQNVERPKKSSARTFPVEHPKRVQ</sequence>
<feature type="region of interest" description="Disordered" evidence="1">
    <location>
        <begin position="31"/>
        <end position="67"/>
    </location>
</feature>
<comment type="caution">
    <text evidence="2">The sequence shown here is derived from an EMBL/GenBank/DDBJ whole genome shotgun (WGS) entry which is preliminary data.</text>
</comment>
<accession>A0A8T3E2T7</accession>
<protein>
    <submittedName>
        <fullName evidence="2">Uncharacterized protein</fullName>
    </submittedName>
</protein>
<reference evidence="2" key="1">
    <citation type="submission" date="2021-01" db="EMBL/GenBank/DDBJ databases">
        <authorList>
            <person name="Zahm M."/>
            <person name="Roques C."/>
            <person name="Cabau C."/>
            <person name="Klopp C."/>
            <person name="Donnadieu C."/>
            <person name="Jouanno E."/>
            <person name="Lampietro C."/>
            <person name="Louis A."/>
            <person name="Herpin A."/>
            <person name="Echchiki A."/>
            <person name="Berthelot C."/>
            <person name="Parey E."/>
            <person name="Roest-Crollius H."/>
            <person name="Braasch I."/>
            <person name="Postlethwait J."/>
            <person name="Bobe J."/>
            <person name="Montfort J."/>
            <person name="Bouchez O."/>
            <person name="Begum T."/>
            <person name="Mejri S."/>
            <person name="Adams A."/>
            <person name="Chen W.-J."/>
            <person name="Guiguen Y."/>
        </authorList>
    </citation>
    <scope>NUCLEOTIDE SEQUENCE</scope>
    <source>
        <tissue evidence="2">Blood</tissue>
    </source>
</reference>
<evidence type="ECO:0000256" key="1">
    <source>
        <dbReference type="SAM" id="MobiDB-lite"/>
    </source>
</evidence>
<dbReference type="AlphaFoldDB" id="A0A8T3E2T7"/>
<dbReference type="Proteomes" id="UP000829720">
    <property type="component" value="Unassembled WGS sequence"/>
</dbReference>
<name>A0A8T3E2T7_9TELE</name>
<dbReference type="EMBL" id="JAERUA010000004">
    <property type="protein sequence ID" value="KAI1900925.1"/>
    <property type="molecule type" value="Genomic_DNA"/>
</dbReference>
<evidence type="ECO:0000313" key="2">
    <source>
        <dbReference type="EMBL" id="KAI1900925.1"/>
    </source>
</evidence>
<gene>
    <name evidence="2" type="ORF">AGOR_G00054850</name>
</gene>
<evidence type="ECO:0000313" key="3">
    <source>
        <dbReference type="Proteomes" id="UP000829720"/>
    </source>
</evidence>